<dbReference type="EMBL" id="BGPR01007073">
    <property type="protein sequence ID" value="GBN24053.1"/>
    <property type="molecule type" value="Genomic_DNA"/>
</dbReference>
<evidence type="ECO:0000313" key="2">
    <source>
        <dbReference type="EMBL" id="GBN24053.1"/>
    </source>
</evidence>
<dbReference type="Proteomes" id="UP000499080">
    <property type="component" value="Unassembled WGS sequence"/>
</dbReference>
<evidence type="ECO:0000256" key="1">
    <source>
        <dbReference type="SAM" id="MobiDB-lite"/>
    </source>
</evidence>
<dbReference type="AlphaFoldDB" id="A0A4Y2MBU4"/>
<gene>
    <name evidence="2" type="ORF">AVEN_51581_1</name>
</gene>
<proteinExistence type="predicted"/>
<feature type="region of interest" description="Disordered" evidence="1">
    <location>
        <begin position="118"/>
        <end position="148"/>
    </location>
</feature>
<comment type="caution">
    <text evidence="2">The sequence shown here is derived from an EMBL/GenBank/DDBJ whole genome shotgun (WGS) entry which is preliminary data.</text>
</comment>
<feature type="compositionally biased region" description="Basic and acidic residues" evidence="1">
    <location>
        <begin position="137"/>
        <end position="148"/>
    </location>
</feature>
<accession>A0A4Y2MBU4</accession>
<keyword evidence="3" id="KW-1185">Reference proteome</keyword>
<reference evidence="2 3" key="1">
    <citation type="journal article" date="2019" name="Sci. Rep.">
        <title>Orb-weaving spider Araneus ventricosus genome elucidates the spidroin gene catalogue.</title>
        <authorList>
            <person name="Kono N."/>
            <person name="Nakamura H."/>
            <person name="Ohtoshi R."/>
            <person name="Moran D.A.P."/>
            <person name="Shinohara A."/>
            <person name="Yoshida Y."/>
            <person name="Fujiwara M."/>
            <person name="Mori M."/>
            <person name="Tomita M."/>
            <person name="Arakawa K."/>
        </authorList>
    </citation>
    <scope>NUCLEOTIDE SEQUENCE [LARGE SCALE GENOMIC DNA]</scope>
</reference>
<sequence>MPTMNWRHGQLPILPWPRATSEGRKSEVRSQWKEPLGPVLDFICFFLSMTTQMRQNHNETRHRNMELYSAAVIENAIYIQTCRGTRLMFIWNAAVEELIQFQEPFLLDGYVPRHSTLKGTRRKTENINTRQVHRKEKREASREKPGWL</sequence>
<protein>
    <submittedName>
        <fullName evidence="2">Uncharacterized protein</fullName>
    </submittedName>
</protein>
<organism evidence="2 3">
    <name type="scientific">Araneus ventricosus</name>
    <name type="common">Orbweaver spider</name>
    <name type="synonym">Epeira ventricosa</name>
    <dbReference type="NCBI Taxonomy" id="182803"/>
    <lineage>
        <taxon>Eukaryota</taxon>
        <taxon>Metazoa</taxon>
        <taxon>Ecdysozoa</taxon>
        <taxon>Arthropoda</taxon>
        <taxon>Chelicerata</taxon>
        <taxon>Arachnida</taxon>
        <taxon>Araneae</taxon>
        <taxon>Araneomorphae</taxon>
        <taxon>Entelegynae</taxon>
        <taxon>Araneoidea</taxon>
        <taxon>Araneidae</taxon>
        <taxon>Araneus</taxon>
    </lineage>
</organism>
<evidence type="ECO:0000313" key="3">
    <source>
        <dbReference type="Proteomes" id="UP000499080"/>
    </source>
</evidence>
<name>A0A4Y2MBU4_ARAVE</name>